<evidence type="ECO:0000256" key="1">
    <source>
        <dbReference type="ARBA" id="ARBA00004123"/>
    </source>
</evidence>
<feature type="chain" id="PRO_5037436861" evidence="8">
    <location>
        <begin position="17"/>
        <end position="166"/>
    </location>
</feature>
<keyword evidence="4" id="KW-0548">Nucleotidyltransferase</keyword>
<evidence type="ECO:0000256" key="5">
    <source>
        <dbReference type="ARBA" id="ARBA00023027"/>
    </source>
</evidence>
<dbReference type="WBParaSite" id="PgR003_g055_t03">
    <property type="protein sequence ID" value="PgR003_g055_t03"/>
    <property type="gene ID" value="PgR003_g055"/>
</dbReference>
<dbReference type="AlphaFoldDB" id="A0A915A8K4"/>
<evidence type="ECO:0000256" key="7">
    <source>
        <dbReference type="ARBA" id="ARBA00024347"/>
    </source>
</evidence>
<dbReference type="GO" id="GO:0006302">
    <property type="term" value="P:double-strand break repair"/>
    <property type="evidence" value="ECO:0007669"/>
    <property type="project" value="TreeGrafter"/>
</dbReference>
<feature type="signal peptide" evidence="8">
    <location>
        <begin position="1"/>
        <end position="16"/>
    </location>
</feature>
<dbReference type="GO" id="GO:0035861">
    <property type="term" value="C:site of double-strand break"/>
    <property type="evidence" value="ECO:0007669"/>
    <property type="project" value="TreeGrafter"/>
</dbReference>
<dbReference type="CDD" id="cd07997">
    <property type="entry name" value="WGR_PARP"/>
    <property type="match status" value="1"/>
</dbReference>
<keyword evidence="8" id="KW-0732">Signal</keyword>
<reference evidence="11" key="1">
    <citation type="submission" date="2022-11" db="UniProtKB">
        <authorList>
            <consortium name="WormBaseParasite"/>
        </authorList>
    </citation>
    <scope>IDENTIFICATION</scope>
</reference>
<dbReference type="GO" id="GO:0005730">
    <property type="term" value="C:nucleolus"/>
    <property type="evidence" value="ECO:0007669"/>
    <property type="project" value="TreeGrafter"/>
</dbReference>
<dbReference type="Pfam" id="PF05406">
    <property type="entry name" value="WGR"/>
    <property type="match status" value="1"/>
</dbReference>
<accession>A0A915A8K4</accession>
<keyword evidence="2" id="KW-0328">Glycosyltransferase</keyword>
<evidence type="ECO:0000313" key="11">
    <source>
        <dbReference type="WBParaSite" id="PgR003_g055_t03"/>
    </source>
</evidence>
<dbReference type="FunFam" id="2.20.140.10:FF:000001">
    <property type="entry name" value="Poly [ADP-ribose] polymerase"/>
    <property type="match status" value="1"/>
</dbReference>
<dbReference type="PROSITE" id="PS51977">
    <property type="entry name" value="WGR"/>
    <property type="match status" value="1"/>
</dbReference>
<evidence type="ECO:0000256" key="8">
    <source>
        <dbReference type="SAM" id="SignalP"/>
    </source>
</evidence>
<evidence type="ECO:0000256" key="2">
    <source>
        <dbReference type="ARBA" id="ARBA00022676"/>
    </source>
</evidence>
<evidence type="ECO:0000256" key="6">
    <source>
        <dbReference type="ARBA" id="ARBA00023242"/>
    </source>
</evidence>
<evidence type="ECO:0000313" key="10">
    <source>
        <dbReference type="Proteomes" id="UP000887569"/>
    </source>
</evidence>
<dbReference type="SMART" id="SM00773">
    <property type="entry name" value="WGR"/>
    <property type="match status" value="1"/>
</dbReference>
<comment type="similarity">
    <text evidence="7">Belongs to the ARTD/PARP family.</text>
</comment>
<dbReference type="GO" id="GO:0070212">
    <property type="term" value="P:protein poly-ADP-ribosylation"/>
    <property type="evidence" value="ECO:0007669"/>
    <property type="project" value="TreeGrafter"/>
</dbReference>
<organism evidence="10 11">
    <name type="scientific">Parascaris univalens</name>
    <name type="common">Nematode worm</name>
    <dbReference type="NCBI Taxonomy" id="6257"/>
    <lineage>
        <taxon>Eukaryota</taxon>
        <taxon>Metazoa</taxon>
        <taxon>Ecdysozoa</taxon>
        <taxon>Nematoda</taxon>
        <taxon>Chromadorea</taxon>
        <taxon>Rhabditida</taxon>
        <taxon>Spirurina</taxon>
        <taxon>Ascaridomorpha</taxon>
        <taxon>Ascaridoidea</taxon>
        <taxon>Ascarididae</taxon>
        <taxon>Parascaris</taxon>
    </lineage>
</organism>
<keyword evidence="3" id="KW-0808">Transferase</keyword>
<keyword evidence="6" id="KW-0539">Nucleus</keyword>
<keyword evidence="10" id="KW-1185">Reference proteome</keyword>
<protein>
    <submittedName>
        <fullName evidence="11">WGR domain-containing protein</fullName>
    </submittedName>
</protein>
<dbReference type="Gene3D" id="2.20.140.10">
    <property type="entry name" value="WGR domain"/>
    <property type="match status" value="1"/>
</dbReference>
<dbReference type="Proteomes" id="UP000887569">
    <property type="component" value="Unplaced"/>
</dbReference>
<dbReference type="InterPro" id="IPR050800">
    <property type="entry name" value="ARTD/PARP"/>
</dbReference>
<proteinExistence type="inferred from homology"/>
<comment type="subcellular location">
    <subcellularLocation>
        <location evidence="1">Nucleus</location>
    </subcellularLocation>
</comment>
<name>A0A915A8K4_PARUN</name>
<keyword evidence="5" id="KW-0520">NAD</keyword>
<feature type="domain" description="WGR" evidence="9">
    <location>
        <begin position="1"/>
        <end position="105"/>
    </location>
</feature>
<sequence>MLHFWNKTAFFPLSSSFSLYVLLRPSFSCPNQHSHAVLILQIVETDDGCYHLWTRWGRVGEPGANQHQQFSGADDAVKAFKKKFHDKTRNKFEERHKFVAYSGKYTLIEIEGEDEEEPCASTKAVETVNVDSAVKAPQILDSKTAALVKFIFDVDMFSEALTTRER</sequence>
<dbReference type="PANTHER" id="PTHR10459">
    <property type="entry name" value="DNA LIGASE"/>
    <property type="match status" value="1"/>
</dbReference>
<dbReference type="GO" id="GO:0003950">
    <property type="term" value="F:NAD+ poly-ADP-ribosyltransferase activity"/>
    <property type="evidence" value="ECO:0007669"/>
    <property type="project" value="TreeGrafter"/>
</dbReference>
<evidence type="ECO:0000256" key="4">
    <source>
        <dbReference type="ARBA" id="ARBA00022695"/>
    </source>
</evidence>
<dbReference type="InterPro" id="IPR008893">
    <property type="entry name" value="WGR_domain"/>
</dbReference>
<dbReference type="GO" id="GO:1990404">
    <property type="term" value="F:NAD+-protein mono-ADP-ribosyltransferase activity"/>
    <property type="evidence" value="ECO:0007669"/>
    <property type="project" value="TreeGrafter"/>
</dbReference>
<evidence type="ECO:0000259" key="9">
    <source>
        <dbReference type="PROSITE" id="PS51977"/>
    </source>
</evidence>
<dbReference type="InterPro" id="IPR036930">
    <property type="entry name" value="WGR_dom_sf"/>
</dbReference>
<dbReference type="SUPFAM" id="SSF142921">
    <property type="entry name" value="WGR domain-like"/>
    <property type="match status" value="1"/>
</dbReference>
<dbReference type="GO" id="GO:0016779">
    <property type="term" value="F:nucleotidyltransferase activity"/>
    <property type="evidence" value="ECO:0007669"/>
    <property type="project" value="UniProtKB-KW"/>
</dbReference>
<dbReference type="PANTHER" id="PTHR10459:SF66">
    <property type="entry name" value="PROTEIN MONO-ADP-RIBOSYLTRANSFERASE PARP3"/>
    <property type="match status" value="1"/>
</dbReference>
<evidence type="ECO:0000256" key="3">
    <source>
        <dbReference type="ARBA" id="ARBA00022679"/>
    </source>
</evidence>